<dbReference type="AlphaFoldDB" id="A0A511JPS3"/>
<reference evidence="4 5" key="1">
    <citation type="submission" date="2019-07" db="EMBL/GenBank/DDBJ databases">
        <title>Whole genome shotgun sequence of Cellulomonas terrae NBRC 100819.</title>
        <authorList>
            <person name="Hosoyama A."/>
            <person name="Uohara A."/>
            <person name="Ohji S."/>
            <person name="Ichikawa N."/>
        </authorList>
    </citation>
    <scope>NUCLEOTIDE SEQUENCE [LARGE SCALE GENOMIC DNA]</scope>
    <source>
        <strain evidence="4 5">NBRC 100819</strain>
    </source>
</reference>
<feature type="compositionally biased region" description="Low complexity" evidence="1">
    <location>
        <begin position="466"/>
        <end position="477"/>
    </location>
</feature>
<dbReference type="Gene3D" id="1.10.3210.10">
    <property type="entry name" value="Hypothetical protein af1432"/>
    <property type="match status" value="1"/>
</dbReference>
<keyword evidence="2" id="KW-0472">Membrane</keyword>
<dbReference type="InterPro" id="IPR052020">
    <property type="entry name" value="Cyclic_di-GMP/3'3'-cGAMP_PDE"/>
</dbReference>
<sequence length="514" mass="52188">MASGPTQNYDDVSLSVWKGHPILAGVVRVLIAVVPVVLSVGLGLAAVHWFPPRRLGVNPWVWLLAELVCVTVVLVVATRAVRTLLPLTTLLRLTLYFPDRAPSRLTVAMNHYSPHVLHARADRVSRGRGVPPDGEHAAEILRLVASISDHDPLTRGHSERVQAYSALIGTELGLSAQDAAKLSWAALLHDVGKLRVPAGVLSKPGEPTAGEWSVLAGHPQAGMEIAAPLREWLGPWLDVIGQHHERWDGAGYPAGLAGTEISLGARIVAVADAYDVITSARSYKKPLPAAAARAELARCAGEQFDPQVVRAFLEIGLGNLRRVAGPLGVLSALPGLPFPLADLPATVQRLSSAGALQGAGAIGLVLSLTSAGALAGGAGSPAVPPSAPADQSQGTVPRPEADPGTSAVPVVVPTSTPDPADEPVAAAPDPPGEPVDTAPDPVGEPVAPAPAGSGAPKPAPDPPAALPALPTAAAPSPDGADGVNSKGTGSTNGGVGADRTKGAEGNRGNGATNG</sequence>
<dbReference type="Pfam" id="PF13487">
    <property type="entry name" value="HD_5"/>
    <property type="match status" value="1"/>
</dbReference>
<dbReference type="PANTHER" id="PTHR45228">
    <property type="entry name" value="CYCLIC DI-GMP PHOSPHODIESTERASE TM_0186-RELATED"/>
    <property type="match status" value="1"/>
</dbReference>
<feature type="region of interest" description="Disordered" evidence="1">
    <location>
        <begin position="375"/>
        <end position="514"/>
    </location>
</feature>
<organism evidence="4 5">
    <name type="scientific">Cellulomonas terrae</name>
    <dbReference type="NCBI Taxonomy" id="311234"/>
    <lineage>
        <taxon>Bacteria</taxon>
        <taxon>Bacillati</taxon>
        <taxon>Actinomycetota</taxon>
        <taxon>Actinomycetes</taxon>
        <taxon>Micrococcales</taxon>
        <taxon>Cellulomonadaceae</taxon>
        <taxon>Cellulomonas</taxon>
    </lineage>
</organism>
<evidence type="ECO:0000256" key="2">
    <source>
        <dbReference type="SAM" id="Phobius"/>
    </source>
</evidence>
<dbReference type="OrthoDB" id="9802066at2"/>
<feature type="compositionally biased region" description="Low complexity" evidence="1">
    <location>
        <begin position="434"/>
        <end position="456"/>
    </location>
</feature>
<dbReference type="InterPro" id="IPR037522">
    <property type="entry name" value="HD_GYP_dom"/>
</dbReference>
<evidence type="ECO:0000259" key="3">
    <source>
        <dbReference type="PROSITE" id="PS51832"/>
    </source>
</evidence>
<dbReference type="RefSeq" id="WP_146847635.1">
    <property type="nucleotide sequence ID" value="NZ_BJWH01000025.1"/>
</dbReference>
<dbReference type="PANTHER" id="PTHR45228:SF4">
    <property type="entry name" value="LIPOPROTEIN"/>
    <property type="match status" value="1"/>
</dbReference>
<keyword evidence="5" id="KW-1185">Reference proteome</keyword>
<evidence type="ECO:0000256" key="1">
    <source>
        <dbReference type="SAM" id="MobiDB-lite"/>
    </source>
</evidence>
<dbReference type="InterPro" id="IPR003607">
    <property type="entry name" value="HD/PDEase_dom"/>
</dbReference>
<feature type="compositionally biased region" description="Gly residues" evidence="1">
    <location>
        <begin position="505"/>
        <end position="514"/>
    </location>
</feature>
<evidence type="ECO:0000313" key="4">
    <source>
        <dbReference type="EMBL" id="GEM00031.1"/>
    </source>
</evidence>
<dbReference type="EMBL" id="BJWH01000025">
    <property type="protein sequence ID" value="GEM00031.1"/>
    <property type="molecule type" value="Genomic_DNA"/>
</dbReference>
<feature type="transmembrane region" description="Helical" evidence="2">
    <location>
        <begin position="22"/>
        <end position="47"/>
    </location>
</feature>
<feature type="domain" description="HD-GYP" evidence="3">
    <location>
        <begin position="132"/>
        <end position="328"/>
    </location>
</feature>
<gene>
    <name evidence="4" type="ORF">CTE05_35770</name>
</gene>
<evidence type="ECO:0000313" key="5">
    <source>
        <dbReference type="Proteomes" id="UP000321049"/>
    </source>
</evidence>
<dbReference type="SMART" id="SM00471">
    <property type="entry name" value="HDc"/>
    <property type="match status" value="1"/>
</dbReference>
<accession>A0A511JPS3</accession>
<feature type="transmembrane region" description="Helical" evidence="2">
    <location>
        <begin position="59"/>
        <end position="81"/>
    </location>
</feature>
<dbReference type="SUPFAM" id="SSF109604">
    <property type="entry name" value="HD-domain/PDEase-like"/>
    <property type="match status" value="1"/>
</dbReference>
<feature type="compositionally biased region" description="Low complexity" evidence="1">
    <location>
        <begin position="406"/>
        <end position="427"/>
    </location>
</feature>
<protein>
    <recommendedName>
        <fullName evidence="3">HD-GYP domain-containing protein</fullName>
    </recommendedName>
</protein>
<dbReference type="Proteomes" id="UP000321049">
    <property type="component" value="Unassembled WGS sequence"/>
</dbReference>
<dbReference type="CDD" id="cd00077">
    <property type="entry name" value="HDc"/>
    <property type="match status" value="1"/>
</dbReference>
<dbReference type="PROSITE" id="PS51832">
    <property type="entry name" value="HD_GYP"/>
    <property type="match status" value="1"/>
</dbReference>
<proteinExistence type="predicted"/>
<comment type="caution">
    <text evidence="4">The sequence shown here is derived from an EMBL/GenBank/DDBJ whole genome shotgun (WGS) entry which is preliminary data.</text>
</comment>
<keyword evidence="2" id="KW-1133">Transmembrane helix</keyword>
<name>A0A511JPS3_9CELL</name>
<keyword evidence="2" id="KW-0812">Transmembrane</keyword>